<evidence type="ECO:0000259" key="6">
    <source>
        <dbReference type="Pfam" id="PF25107"/>
    </source>
</evidence>
<dbReference type="SUPFAM" id="SSF53300">
    <property type="entry name" value="vWA-like"/>
    <property type="match status" value="1"/>
</dbReference>
<feature type="domain" description="VWA7 N-terminal" evidence="6">
    <location>
        <begin position="4"/>
        <end position="56"/>
    </location>
</feature>
<evidence type="ECO:0000256" key="4">
    <source>
        <dbReference type="SAM" id="Phobius"/>
    </source>
</evidence>
<evidence type="ECO:0000256" key="1">
    <source>
        <dbReference type="ARBA" id="ARBA00004613"/>
    </source>
</evidence>
<dbReference type="InterPro" id="IPR056862">
    <property type="entry name" value="VWA7_N"/>
</dbReference>
<keyword evidence="4" id="KW-1133">Transmembrane helix</keyword>
<dbReference type="Proteomes" id="UP001186944">
    <property type="component" value="Unassembled WGS sequence"/>
</dbReference>
<dbReference type="Pfam" id="PF25106">
    <property type="entry name" value="VWA_4"/>
    <property type="match status" value="1"/>
</dbReference>
<dbReference type="PANTHER" id="PTHR14905">
    <property type="entry name" value="NG37"/>
    <property type="match status" value="1"/>
</dbReference>
<evidence type="ECO:0000313" key="7">
    <source>
        <dbReference type="EMBL" id="KAK3088060.1"/>
    </source>
</evidence>
<protein>
    <recommendedName>
        <fullName evidence="9">VWFA domain-containing protein</fullName>
    </recommendedName>
</protein>
<accession>A0AA88XMB1</accession>
<keyword evidence="2" id="KW-0964">Secreted</keyword>
<keyword evidence="8" id="KW-1185">Reference proteome</keyword>
<evidence type="ECO:0000256" key="3">
    <source>
        <dbReference type="ARBA" id="ARBA00022729"/>
    </source>
</evidence>
<dbReference type="PANTHER" id="PTHR14905:SF7">
    <property type="entry name" value="VON WILLEBRAND FACTOR A DOMAIN-CONTAINING PROTEIN 7"/>
    <property type="match status" value="1"/>
</dbReference>
<name>A0AA88XMB1_PINIB</name>
<feature type="transmembrane region" description="Helical" evidence="4">
    <location>
        <begin position="235"/>
        <end position="258"/>
    </location>
</feature>
<keyword evidence="4" id="KW-0812">Transmembrane</keyword>
<organism evidence="7 8">
    <name type="scientific">Pinctada imbricata</name>
    <name type="common">Atlantic pearl-oyster</name>
    <name type="synonym">Pinctada martensii</name>
    <dbReference type="NCBI Taxonomy" id="66713"/>
    <lineage>
        <taxon>Eukaryota</taxon>
        <taxon>Metazoa</taxon>
        <taxon>Spiralia</taxon>
        <taxon>Lophotrochozoa</taxon>
        <taxon>Mollusca</taxon>
        <taxon>Bivalvia</taxon>
        <taxon>Autobranchia</taxon>
        <taxon>Pteriomorphia</taxon>
        <taxon>Pterioida</taxon>
        <taxon>Pterioidea</taxon>
        <taxon>Pteriidae</taxon>
        <taxon>Pinctada</taxon>
    </lineage>
</organism>
<dbReference type="InterPro" id="IPR052577">
    <property type="entry name" value="VWA7"/>
</dbReference>
<keyword evidence="3" id="KW-0732">Signal</keyword>
<dbReference type="InterPro" id="IPR056861">
    <property type="entry name" value="HMCN1-like_VWA"/>
</dbReference>
<evidence type="ECO:0000259" key="5">
    <source>
        <dbReference type="Pfam" id="PF25106"/>
    </source>
</evidence>
<dbReference type="Gene3D" id="3.40.50.410">
    <property type="entry name" value="von Willebrand factor, type A domain"/>
    <property type="match status" value="1"/>
</dbReference>
<keyword evidence="4" id="KW-0472">Membrane</keyword>
<gene>
    <name evidence="7" type="ORF">FSP39_014137</name>
</gene>
<evidence type="ECO:0000313" key="8">
    <source>
        <dbReference type="Proteomes" id="UP001186944"/>
    </source>
</evidence>
<comment type="caution">
    <text evidence="7">The sequence shown here is derived from an EMBL/GenBank/DDBJ whole genome shotgun (WGS) entry which is preliminary data.</text>
</comment>
<dbReference type="AlphaFoldDB" id="A0AA88XMB1"/>
<dbReference type="EMBL" id="VSWD01000011">
    <property type="protein sequence ID" value="KAK3088060.1"/>
    <property type="molecule type" value="Genomic_DNA"/>
</dbReference>
<dbReference type="CDD" id="cd00198">
    <property type="entry name" value="vWFA"/>
    <property type="match status" value="1"/>
</dbReference>
<proteinExistence type="predicted"/>
<reference evidence="7" key="1">
    <citation type="submission" date="2019-08" db="EMBL/GenBank/DDBJ databases">
        <title>The improved chromosome-level genome for the pearl oyster Pinctada fucata martensii using PacBio sequencing and Hi-C.</title>
        <authorList>
            <person name="Zheng Z."/>
        </authorList>
    </citation>
    <scope>NUCLEOTIDE SEQUENCE</scope>
    <source>
        <strain evidence="7">ZZ-2019</strain>
        <tissue evidence="7">Adductor muscle</tissue>
    </source>
</reference>
<feature type="non-terminal residue" evidence="7">
    <location>
        <position position="1"/>
    </location>
</feature>
<feature type="domain" description="Hemicentin-1-like von Willebrand factor A" evidence="5">
    <location>
        <begin position="86"/>
        <end position="230"/>
    </location>
</feature>
<dbReference type="Pfam" id="PF25107">
    <property type="entry name" value="VWA7_N"/>
    <property type="match status" value="1"/>
</dbReference>
<evidence type="ECO:0000256" key="2">
    <source>
        <dbReference type="ARBA" id="ARBA00022525"/>
    </source>
</evidence>
<sequence>FKYKCSHGGHLDKSRWFRARGGINKDSYLEKYSPHYYLHKEAADSAINATEDFIGDTANGLLSLLGHNHFLEVFNLRTKSHAWKTSLTFAIDVSGSMGSVIKTVIDVTVQAVSARINSQNEPAEYVLSTFNDPENLTTGYSTTNGYSMVQQLQSLKANGGGDCPEFTISGLLKAVEISQPNSRVYLFTDASAKDANRVSELIKKARDKNIAIYVLLWGSCGGRRHNRNSRFDYKVLKYTAGLMGINHSVLIFFLKYIFNFIN</sequence>
<evidence type="ECO:0008006" key="9">
    <source>
        <dbReference type="Google" id="ProtNLM"/>
    </source>
</evidence>
<comment type="subcellular location">
    <subcellularLocation>
        <location evidence="1">Secreted</location>
    </subcellularLocation>
</comment>
<dbReference type="InterPro" id="IPR036465">
    <property type="entry name" value="vWFA_dom_sf"/>
</dbReference>